<keyword evidence="1" id="KW-1133">Transmembrane helix</keyword>
<proteinExistence type="predicted"/>
<organism evidence="2 3">
    <name type="scientific">Nesidiocoris tenuis</name>
    <dbReference type="NCBI Taxonomy" id="355587"/>
    <lineage>
        <taxon>Eukaryota</taxon>
        <taxon>Metazoa</taxon>
        <taxon>Ecdysozoa</taxon>
        <taxon>Arthropoda</taxon>
        <taxon>Hexapoda</taxon>
        <taxon>Insecta</taxon>
        <taxon>Pterygota</taxon>
        <taxon>Neoptera</taxon>
        <taxon>Paraneoptera</taxon>
        <taxon>Hemiptera</taxon>
        <taxon>Heteroptera</taxon>
        <taxon>Panheteroptera</taxon>
        <taxon>Cimicomorpha</taxon>
        <taxon>Miridae</taxon>
        <taxon>Dicyphina</taxon>
        <taxon>Nesidiocoris</taxon>
    </lineage>
</organism>
<feature type="transmembrane region" description="Helical" evidence="1">
    <location>
        <begin position="15"/>
        <end position="34"/>
    </location>
</feature>
<keyword evidence="1" id="KW-0812">Transmembrane</keyword>
<sequence length="219" mass="25011">MIPPHENMLPTSRKFFPVIGTLLMFMALVYGRIYTPQGLAKDLREQRVSEWEIPTLVCVAHNASSLNTNNTSSLKMRNMRQTLFYYGIFGIPEEWMSKCEVTQEQLLDDDIRDDVSCLNIYLATNDRKSAIHMLTTGEVDLDKCLDWWDQMPLTLEAHHNTSQVKVNLDVTGVTRALSDYLLTASVLLLDGVLIVIAYFLYNLTKRPIFSDNISSFPLV</sequence>
<protein>
    <submittedName>
        <fullName evidence="2">Lysozyme</fullName>
    </submittedName>
</protein>
<dbReference type="Proteomes" id="UP001307889">
    <property type="component" value="Chromosome 1"/>
</dbReference>
<reference evidence="2 3" key="1">
    <citation type="submission" date="2023-09" db="EMBL/GenBank/DDBJ databases">
        <title>Nesidiocoris tenuis whole genome shotgun sequence.</title>
        <authorList>
            <person name="Shibata T."/>
            <person name="Shimoda M."/>
            <person name="Kobayashi T."/>
            <person name="Uehara T."/>
        </authorList>
    </citation>
    <scope>NUCLEOTIDE SEQUENCE [LARGE SCALE GENOMIC DNA]</scope>
    <source>
        <strain evidence="2 3">Japan</strain>
    </source>
</reference>
<dbReference type="Gene3D" id="1.10.530.10">
    <property type="match status" value="1"/>
</dbReference>
<feature type="transmembrane region" description="Helical" evidence="1">
    <location>
        <begin position="180"/>
        <end position="201"/>
    </location>
</feature>
<keyword evidence="1" id="KW-0472">Membrane</keyword>
<keyword evidence="3" id="KW-1185">Reference proteome</keyword>
<dbReference type="SUPFAM" id="SSF53955">
    <property type="entry name" value="Lysozyme-like"/>
    <property type="match status" value="1"/>
</dbReference>
<accession>A0ABN7A9U1</accession>
<evidence type="ECO:0000313" key="3">
    <source>
        <dbReference type="Proteomes" id="UP001307889"/>
    </source>
</evidence>
<evidence type="ECO:0000256" key="1">
    <source>
        <dbReference type="SAM" id="Phobius"/>
    </source>
</evidence>
<name>A0ABN7A9U1_9HEMI</name>
<gene>
    <name evidence="2" type="ORF">NTJ_01565</name>
</gene>
<dbReference type="InterPro" id="IPR023346">
    <property type="entry name" value="Lysozyme-like_dom_sf"/>
</dbReference>
<dbReference type="EMBL" id="AP028909">
    <property type="protein sequence ID" value="BES88758.1"/>
    <property type="molecule type" value="Genomic_DNA"/>
</dbReference>
<evidence type="ECO:0000313" key="2">
    <source>
        <dbReference type="EMBL" id="BES88758.1"/>
    </source>
</evidence>